<dbReference type="InterPro" id="IPR041960">
    <property type="entry name" value="GGTase_I_beta"/>
</dbReference>
<keyword evidence="8" id="KW-0479">Metal-binding</keyword>
<dbReference type="CDD" id="cd02895">
    <property type="entry name" value="GGTase-I"/>
    <property type="match status" value="1"/>
</dbReference>
<dbReference type="PANTHER" id="PTHR11774">
    <property type="entry name" value="GERANYLGERANYL TRANSFERASE TYPE BETA SUBUNIT"/>
    <property type="match status" value="1"/>
</dbReference>
<dbReference type="GO" id="GO:0005953">
    <property type="term" value="C:CAAX-protein geranylgeranyltransferase complex"/>
    <property type="evidence" value="ECO:0007669"/>
    <property type="project" value="InterPro"/>
</dbReference>
<evidence type="ECO:0000313" key="18">
    <source>
        <dbReference type="WBParaSite" id="ACRNAN_Path_1394.g5459.t1"/>
    </source>
</evidence>
<reference evidence="18" key="1">
    <citation type="submission" date="2022-11" db="UniProtKB">
        <authorList>
            <consortium name="WormBaseParasite"/>
        </authorList>
    </citation>
    <scope>IDENTIFICATION</scope>
</reference>
<accession>A0A914BZV4</accession>
<dbReference type="GO" id="GO:0046872">
    <property type="term" value="F:metal ion binding"/>
    <property type="evidence" value="ECO:0007669"/>
    <property type="project" value="UniProtKB-KW"/>
</dbReference>
<organism evidence="17 18">
    <name type="scientific">Acrobeloides nanus</name>
    <dbReference type="NCBI Taxonomy" id="290746"/>
    <lineage>
        <taxon>Eukaryota</taxon>
        <taxon>Metazoa</taxon>
        <taxon>Ecdysozoa</taxon>
        <taxon>Nematoda</taxon>
        <taxon>Chromadorea</taxon>
        <taxon>Rhabditida</taxon>
        <taxon>Tylenchina</taxon>
        <taxon>Cephalobomorpha</taxon>
        <taxon>Cephaloboidea</taxon>
        <taxon>Cephalobidae</taxon>
        <taxon>Acrobeloides</taxon>
    </lineage>
</organism>
<evidence type="ECO:0000256" key="14">
    <source>
        <dbReference type="ARBA" id="ARBA00065714"/>
    </source>
</evidence>
<comment type="cofactor">
    <cofactor evidence="2">
        <name>Zn(2+)</name>
        <dbReference type="ChEBI" id="CHEBI:29105"/>
    </cofactor>
</comment>
<evidence type="ECO:0000256" key="5">
    <source>
        <dbReference type="ARBA" id="ARBA00020603"/>
    </source>
</evidence>
<feature type="domain" description="Prenyltransferase alpha-alpha toroid" evidence="16">
    <location>
        <begin position="7"/>
        <end position="324"/>
    </location>
</feature>
<evidence type="ECO:0000256" key="4">
    <source>
        <dbReference type="ARBA" id="ARBA00012700"/>
    </source>
</evidence>
<keyword evidence="7" id="KW-0808">Transferase</keyword>
<evidence type="ECO:0000256" key="13">
    <source>
        <dbReference type="ARBA" id="ARBA00050428"/>
    </source>
</evidence>
<comment type="subunit">
    <text evidence="14">Heterodimer of FNTA and PGGT1B. PGGT1B mediates interaction with substrate peptides.</text>
</comment>
<evidence type="ECO:0000256" key="7">
    <source>
        <dbReference type="ARBA" id="ARBA00022679"/>
    </source>
</evidence>
<evidence type="ECO:0000256" key="6">
    <source>
        <dbReference type="ARBA" id="ARBA00022602"/>
    </source>
</evidence>
<evidence type="ECO:0000256" key="1">
    <source>
        <dbReference type="ARBA" id="ARBA00001946"/>
    </source>
</evidence>
<protein>
    <recommendedName>
        <fullName evidence="5">Geranylgeranyl transferase type-1 subunit beta</fullName>
        <ecNumber evidence="4">2.5.1.59</ecNumber>
    </recommendedName>
    <alternativeName>
        <fullName evidence="12">Geranylgeranyl transferase type I subunit beta</fullName>
    </alternativeName>
    <alternativeName>
        <fullName evidence="15">Type I protein geranyl-geranyltransferase subunit beta</fullName>
    </alternativeName>
</protein>
<evidence type="ECO:0000256" key="11">
    <source>
        <dbReference type="ARBA" id="ARBA00022842"/>
    </source>
</evidence>
<evidence type="ECO:0000313" key="17">
    <source>
        <dbReference type="Proteomes" id="UP000887540"/>
    </source>
</evidence>
<dbReference type="InterPro" id="IPR008930">
    <property type="entry name" value="Terpenoid_cyclase/PrenylTrfase"/>
</dbReference>
<dbReference type="SUPFAM" id="SSF48239">
    <property type="entry name" value="Terpenoid cyclases/Protein prenyltransferases"/>
    <property type="match status" value="1"/>
</dbReference>
<dbReference type="FunFam" id="1.50.10.20:FF:000005">
    <property type="entry name" value="Geranylgeranyl transferase type-1 subunit beta"/>
    <property type="match status" value="1"/>
</dbReference>
<evidence type="ECO:0000256" key="3">
    <source>
        <dbReference type="ARBA" id="ARBA00010497"/>
    </source>
</evidence>
<dbReference type="Proteomes" id="UP000887540">
    <property type="component" value="Unplaced"/>
</dbReference>
<evidence type="ECO:0000256" key="9">
    <source>
        <dbReference type="ARBA" id="ARBA00022737"/>
    </source>
</evidence>
<sequence length="347" mass="38947">MPEKFIIQNHVKLLKRLLDVYPSAYVSLENNRLTMLFFVLSSLDILNRLDQISDERRTKIIEWIYKLQLTSSSGCRPEVCGFRGSFSASSSTDSVHCQYESAHLAQTYSALCCLLILGDDLARVDRVAILNAVKLCQLEDGSFAGAGIDSENDMRFVFCAISICYILNDFSFINVEKMCEFVKRSYGYDGGIAQGPCLESHGGSTYCAIASLSLLGKLYDDKILTLKQLERIKKWALKKQDEGFHGRTNKPDDSCYAFWIGGTLAMLNAQSLVDGEKLRSFLMSTQDERIGGFAKYSDSCSDVLHTYFSIAALSIFHEPLLMPVFAPLNISQRAHEFLMKLKTRSSI</sequence>
<keyword evidence="9" id="KW-0677">Repeat</keyword>
<keyword evidence="6" id="KW-0637">Prenyltransferase</keyword>
<evidence type="ECO:0000256" key="8">
    <source>
        <dbReference type="ARBA" id="ARBA00022723"/>
    </source>
</evidence>
<dbReference type="InterPro" id="IPR045089">
    <property type="entry name" value="PGGT1B-like"/>
</dbReference>
<keyword evidence="17" id="KW-1185">Reference proteome</keyword>
<dbReference type="GO" id="GO:0004662">
    <property type="term" value="F:CAAX-protein geranylgeranyltransferase activity"/>
    <property type="evidence" value="ECO:0007669"/>
    <property type="project" value="UniProtKB-EC"/>
</dbReference>
<comment type="similarity">
    <text evidence="3">Belongs to the protein prenyltransferase subunit beta family.</text>
</comment>
<evidence type="ECO:0000256" key="15">
    <source>
        <dbReference type="ARBA" id="ARBA00078363"/>
    </source>
</evidence>
<dbReference type="PANTHER" id="PTHR11774:SF4">
    <property type="entry name" value="GERANYLGERANYL TRANSFERASE TYPE-1 SUBUNIT BETA"/>
    <property type="match status" value="1"/>
</dbReference>
<evidence type="ECO:0000256" key="2">
    <source>
        <dbReference type="ARBA" id="ARBA00001947"/>
    </source>
</evidence>
<dbReference type="InterPro" id="IPR001330">
    <property type="entry name" value="Prenyltrans"/>
</dbReference>
<dbReference type="Gene3D" id="1.50.10.20">
    <property type="match status" value="1"/>
</dbReference>
<evidence type="ECO:0000256" key="12">
    <source>
        <dbReference type="ARBA" id="ARBA00031713"/>
    </source>
</evidence>
<dbReference type="WBParaSite" id="ACRNAN_Path_1394.g5459.t1">
    <property type="protein sequence ID" value="ACRNAN_Path_1394.g5459.t1"/>
    <property type="gene ID" value="ACRNAN_Path_1394.g5459"/>
</dbReference>
<proteinExistence type="inferred from homology"/>
<dbReference type="AlphaFoldDB" id="A0A914BZV4"/>
<dbReference type="EC" id="2.5.1.59" evidence="4"/>
<comment type="cofactor">
    <cofactor evidence="1">
        <name>Mg(2+)</name>
        <dbReference type="ChEBI" id="CHEBI:18420"/>
    </cofactor>
</comment>
<name>A0A914BZV4_9BILA</name>
<dbReference type="Pfam" id="PF00432">
    <property type="entry name" value="Prenyltrans"/>
    <property type="match status" value="1"/>
</dbReference>
<keyword evidence="10" id="KW-0862">Zinc</keyword>
<keyword evidence="11" id="KW-0460">Magnesium</keyword>
<comment type="catalytic activity">
    <reaction evidence="13">
        <text>geranylgeranyl diphosphate + L-cysteinyl-[protein] = S-geranylgeranyl-L-cysteinyl-[protein] + diphosphate</text>
        <dbReference type="Rhea" id="RHEA:21240"/>
        <dbReference type="Rhea" id="RHEA-COMP:10131"/>
        <dbReference type="Rhea" id="RHEA-COMP:11537"/>
        <dbReference type="ChEBI" id="CHEBI:29950"/>
        <dbReference type="ChEBI" id="CHEBI:33019"/>
        <dbReference type="ChEBI" id="CHEBI:57533"/>
        <dbReference type="ChEBI" id="CHEBI:86021"/>
        <dbReference type="EC" id="2.5.1.59"/>
    </reaction>
</comment>
<evidence type="ECO:0000256" key="10">
    <source>
        <dbReference type="ARBA" id="ARBA00022833"/>
    </source>
</evidence>
<evidence type="ECO:0000259" key="16">
    <source>
        <dbReference type="Pfam" id="PF00432"/>
    </source>
</evidence>